<evidence type="ECO:0000313" key="2">
    <source>
        <dbReference type="Proteomes" id="UP001732700"/>
    </source>
</evidence>
<dbReference type="Proteomes" id="UP001732700">
    <property type="component" value="Chromosome 3C"/>
</dbReference>
<organism evidence="1 2">
    <name type="scientific">Avena sativa</name>
    <name type="common">Oat</name>
    <dbReference type="NCBI Taxonomy" id="4498"/>
    <lineage>
        <taxon>Eukaryota</taxon>
        <taxon>Viridiplantae</taxon>
        <taxon>Streptophyta</taxon>
        <taxon>Embryophyta</taxon>
        <taxon>Tracheophyta</taxon>
        <taxon>Spermatophyta</taxon>
        <taxon>Magnoliopsida</taxon>
        <taxon>Liliopsida</taxon>
        <taxon>Poales</taxon>
        <taxon>Poaceae</taxon>
        <taxon>BOP clade</taxon>
        <taxon>Pooideae</taxon>
        <taxon>Poodae</taxon>
        <taxon>Poeae</taxon>
        <taxon>Poeae Chloroplast Group 1 (Aveneae type)</taxon>
        <taxon>Aveninae</taxon>
        <taxon>Avena</taxon>
    </lineage>
</organism>
<accession>A0ACD5VNI7</accession>
<dbReference type="EnsemblPlants" id="AVESA.00010b.r2.3CG0461450.1">
    <property type="protein sequence ID" value="AVESA.00010b.r2.3CG0461450.1.CDS"/>
    <property type="gene ID" value="AVESA.00010b.r2.3CG0461450"/>
</dbReference>
<keyword evidence="2" id="KW-1185">Reference proteome</keyword>
<evidence type="ECO:0000313" key="1">
    <source>
        <dbReference type="EnsemblPlants" id="AVESA.00010b.r2.3CG0461450.1.CDS"/>
    </source>
</evidence>
<reference evidence="1" key="1">
    <citation type="submission" date="2021-05" db="EMBL/GenBank/DDBJ databases">
        <authorList>
            <person name="Scholz U."/>
            <person name="Mascher M."/>
            <person name="Fiebig A."/>
        </authorList>
    </citation>
    <scope>NUCLEOTIDE SEQUENCE [LARGE SCALE GENOMIC DNA]</scope>
</reference>
<sequence length="230" mass="25199">MGKAQRALAVHPGMEPPPRLPPTWSFTACLTYRGGLEIRAAAENVLPGWGQGGERLSFLLRLRRRLRLTVTSQCGGAPAPSEPGKKPPGGLKLLRLLRNRLARAPRLPSLLRRKKPPPPAPPRAAVAKSVPRIPGIPSLLKNRALMRPATSTALCFLAALAVASASVAALRLMAGFMVTNARCTSWRCFLAKKSVEFLGPPLFEWLSKISFRFCEWLGLPKLSLKWLFNK</sequence>
<proteinExistence type="predicted"/>
<protein>
    <submittedName>
        <fullName evidence="1">Uncharacterized protein</fullName>
    </submittedName>
</protein>
<name>A0ACD5VNI7_AVESA</name>
<reference evidence="1" key="2">
    <citation type="submission" date="2025-09" db="UniProtKB">
        <authorList>
            <consortium name="EnsemblPlants"/>
        </authorList>
    </citation>
    <scope>IDENTIFICATION</scope>
</reference>